<dbReference type="InterPro" id="IPR037031">
    <property type="entry name" value="AstB_sf"/>
</dbReference>
<feature type="active site" evidence="3">
    <location>
        <position position="176"/>
    </location>
</feature>
<dbReference type="EC" id="3.5.3.23" evidence="3 4"/>
<keyword evidence="1 3" id="KW-0056">Arginine metabolism</keyword>
<evidence type="ECO:0000256" key="3">
    <source>
        <dbReference type="HAMAP-Rule" id="MF_01172"/>
    </source>
</evidence>
<dbReference type="Proteomes" id="UP001465153">
    <property type="component" value="Unassembled WGS sequence"/>
</dbReference>
<dbReference type="PANTHER" id="PTHR30420">
    <property type="entry name" value="N-SUCCINYLARGININE DIHYDROLASE"/>
    <property type="match status" value="1"/>
</dbReference>
<dbReference type="HAMAP" id="MF_01172">
    <property type="entry name" value="AstB"/>
    <property type="match status" value="1"/>
</dbReference>
<dbReference type="NCBIfam" id="TIGR03241">
    <property type="entry name" value="arg_catab_astB"/>
    <property type="match status" value="1"/>
</dbReference>
<organism evidence="5 6">
    <name type="scientific">Sessilibacter corallicola</name>
    <dbReference type="NCBI Taxonomy" id="2904075"/>
    <lineage>
        <taxon>Bacteria</taxon>
        <taxon>Pseudomonadati</taxon>
        <taxon>Pseudomonadota</taxon>
        <taxon>Gammaproteobacteria</taxon>
        <taxon>Cellvibrionales</taxon>
        <taxon>Cellvibrionaceae</taxon>
        <taxon>Sessilibacter</taxon>
    </lineage>
</organism>
<evidence type="ECO:0000256" key="2">
    <source>
        <dbReference type="ARBA" id="ARBA00022801"/>
    </source>
</evidence>
<comment type="caution">
    <text evidence="5">The sequence shown here is derived from an EMBL/GenBank/DDBJ whole genome shotgun (WGS) entry which is preliminary data.</text>
</comment>
<evidence type="ECO:0000313" key="6">
    <source>
        <dbReference type="Proteomes" id="UP001465153"/>
    </source>
</evidence>
<feature type="binding site" evidence="3">
    <location>
        <position position="254"/>
    </location>
    <ligand>
        <name>substrate</name>
    </ligand>
</feature>
<sequence length="454" mass="50018">MSAVAWEVNFDGLVGPTHNYAGLSHGNVASDKNGGLVASPKQAALQGLKKMKALSELGLKQAVLPPHERPHIPTLRRLGISGATDEAVLTNTLSSAPYLLQGIYSASNMWVANAATVSPYCDTTDGKTHFTPANLSSMFHRSIESETTSTVLKSIFRGDGYVHHDPLPGGVHFADEGAANHTRFCPQYGDSGVEFFVYGIESFNKLSKKPTLFPARQTFEASQTIARQHGLNAKKTVYAQQNPAAIDAGVFHNDVIAVGNRNLLMYHEEAFLDTDRVRENLNKAYFSQSVPDQSGIEFIEVPCDAVPISDAVNSYLFNTQLVTPPGFSGTTIIAPTECKNTKTVSEYLQWLEDDHPDIDQVIYFDLKQSMRNGGGPACLRLRVVMSEDQIRDVNANVFLNADLYSSLCAWIEKHYRDELSPNDLRDPSLITESREALDELTQLLRLGSIYDFQK</sequence>
<gene>
    <name evidence="3 5" type="primary">astB</name>
    <name evidence="5" type="ORF">NBRC116591_37760</name>
</gene>
<comment type="similarity">
    <text evidence="3">Belongs to the succinylarginine dihydrolase family.</text>
</comment>
<dbReference type="EMBL" id="BAABWN010000017">
    <property type="protein sequence ID" value="GAA6169964.1"/>
    <property type="molecule type" value="Genomic_DNA"/>
</dbReference>
<proteinExistence type="inferred from homology"/>
<feature type="active site" evidence="3">
    <location>
        <position position="252"/>
    </location>
</feature>
<dbReference type="PANTHER" id="PTHR30420:SF2">
    <property type="entry name" value="N-SUCCINYLARGININE DIHYDROLASE"/>
    <property type="match status" value="1"/>
</dbReference>
<feature type="binding site" evidence="3">
    <location>
        <begin position="21"/>
        <end position="30"/>
    </location>
    <ligand>
        <name>substrate</name>
    </ligand>
</feature>
<dbReference type="SUPFAM" id="SSF55909">
    <property type="entry name" value="Pentein"/>
    <property type="match status" value="1"/>
</dbReference>
<comment type="subunit">
    <text evidence="3">Homodimer.</text>
</comment>
<evidence type="ECO:0000313" key="5">
    <source>
        <dbReference type="EMBL" id="GAA6169964.1"/>
    </source>
</evidence>
<dbReference type="InterPro" id="IPR007079">
    <property type="entry name" value="SuccinylArg_d-Hdrlase_AstB"/>
</dbReference>
<name>A0ABQ0AE81_9GAMM</name>
<keyword evidence="2 3" id="KW-0378">Hydrolase</keyword>
<comment type="function">
    <text evidence="3">Catalyzes the hydrolysis of N(2)-succinylarginine into N(2)-succinylornithine, ammonia and CO(2).</text>
</comment>
<accession>A0ABQ0AE81</accession>
<protein>
    <recommendedName>
        <fullName evidence="3 4">N-succinylarginine dihydrolase</fullName>
        <ecNumber evidence="3 4">3.5.3.23</ecNumber>
    </recommendedName>
</protein>
<feature type="binding site" evidence="3">
    <location>
        <position position="372"/>
    </location>
    <ligand>
        <name>substrate</name>
    </ligand>
</feature>
<comment type="pathway">
    <text evidence="3">Amino-acid degradation; L-arginine degradation via AST pathway; L-glutamate and succinate from L-arginine: step 2/5.</text>
</comment>
<feature type="binding site" evidence="3">
    <location>
        <position position="113"/>
    </location>
    <ligand>
        <name>substrate</name>
    </ligand>
</feature>
<feature type="active site" description="Nucleophile" evidence="3">
    <location>
        <position position="378"/>
    </location>
</feature>
<evidence type="ECO:0000256" key="1">
    <source>
        <dbReference type="ARBA" id="ARBA00022503"/>
    </source>
</evidence>
<reference evidence="5 6" key="1">
    <citation type="submission" date="2024-04" db="EMBL/GenBank/DDBJ databases">
        <title>Draft genome sequence of Sessilibacter corallicola NBRC 116591.</title>
        <authorList>
            <person name="Miyakawa T."/>
            <person name="Kusuya Y."/>
            <person name="Miura T."/>
        </authorList>
    </citation>
    <scope>NUCLEOTIDE SEQUENCE [LARGE SCALE GENOMIC DNA]</scope>
    <source>
        <strain evidence="5 6">KU-00831-HH</strain>
    </source>
</reference>
<feature type="binding site" evidence="3">
    <location>
        <begin position="140"/>
        <end position="141"/>
    </location>
    <ligand>
        <name>substrate</name>
    </ligand>
</feature>
<dbReference type="Pfam" id="PF04996">
    <property type="entry name" value="AstB"/>
    <property type="match status" value="1"/>
</dbReference>
<evidence type="ECO:0000256" key="4">
    <source>
        <dbReference type="NCBIfam" id="TIGR03241"/>
    </source>
</evidence>
<feature type="binding site" evidence="3">
    <location>
        <position position="216"/>
    </location>
    <ligand>
        <name>substrate</name>
    </ligand>
</feature>
<keyword evidence="6" id="KW-1185">Reference proteome</keyword>
<dbReference type="NCBIfam" id="NF009789">
    <property type="entry name" value="PRK13281.1"/>
    <property type="match status" value="1"/>
</dbReference>
<dbReference type="RefSeq" id="WP_353304333.1">
    <property type="nucleotide sequence ID" value="NZ_BAABWN010000017.1"/>
</dbReference>
<dbReference type="Gene3D" id="3.75.10.20">
    <property type="entry name" value="Succinylarginine dihydrolase"/>
    <property type="match status" value="1"/>
</dbReference>
<comment type="catalytic activity">
    <reaction evidence="3">
        <text>N(2)-succinyl-L-arginine + 2 H2O + 2 H(+) = N(2)-succinyl-L-ornithine + 2 NH4(+) + CO2</text>
        <dbReference type="Rhea" id="RHEA:19533"/>
        <dbReference type="ChEBI" id="CHEBI:15377"/>
        <dbReference type="ChEBI" id="CHEBI:15378"/>
        <dbReference type="ChEBI" id="CHEBI:16526"/>
        <dbReference type="ChEBI" id="CHEBI:28938"/>
        <dbReference type="ChEBI" id="CHEBI:58241"/>
        <dbReference type="ChEBI" id="CHEBI:58514"/>
        <dbReference type="EC" id="3.5.3.23"/>
    </reaction>
</comment>